<name>A0AA87ZGC5_FICCA</name>
<evidence type="ECO:0000313" key="2">
    <source>
        <dbReference type="Proteomes" id="UP001187192"/>
    </source>
</evidence>
<dbReference type="EMBL" id="BTGU01000005">
    <property type="protein sequence ID" value="GMN35778.1"/>
    <property type="molecule type" value="Genomic_DNA"/>
</dbReference>
<comment type="caution">
    <text evidence="1">The sequence shown here is derived from an EMBL/GenBank/DDBJ whole genome shotgun (WGS) entry which is preliminary data.</text>
</comment>
<protein>
    <submittedName>
        <fullName evidence="1">Uncharacterized protein</fullName>
    </submittedName>
</protein>
<gene>
    <name evidence="1" type="ORF">TIFTF001_005506</name>
</gene>
<dbReference type="Gramene" id="FCD_00003522-RA">
    <property type="protein sequence ID" value="FCD_00003522-RA:cds"/>
    <property type="gene ID" value="FCD_00003522"/>
</dbReference>
<sequence>MSHLYRASENPILTSFHDRRFIISGPHQPLDHFLITRQLIPTCRPRRSSCLFACHRVTFLNAPDSSLSSSGGVDRPTVLTFDNCVTDLHSRSSWMLATWQGPSVLQYEKDRPTQPFFSLPEIQKSLSSSSSPSFS</sequence>
<evidence type="ECO:0000313" key="1">
    <source>
        <dbReference type="EMBL" id="GMN35778.1"/>
    </source>
</evidence>
<dbReference type="Proteomes" id="UP001187192">
    <property type="component" value="Unassembled WGS sequence"/>
</dbReference>
<reference evidence="1" key="1">
    <citation type="submission" date="2023-07" db="EMBL/GenBank/DDBJ databases">
        <title>draft genome sequence of fig (Ficus carica).</title>
        <authorList>
            <person name="Takahashi T."/>
            <person name="Nishimura K."/>
        </authorList>
    </citation>
    <scope>NUCLEOTIDE SEQUENCE</scope>
</reference>
<proteinExistence type="predicted"/>
<organism evidence="1 2">
    <name type="scientific">Ficus carica</name>
    <name type="common">Common fig</name>
    <dbReference type="NCBI Taxonomy" id="3494"/>
    <lineage>
        <taxon>Eukaryota</taxon>
        <taxon>Viridiplantae</taxon>
        <taxon>Streptophyta</taxon>
        <taxon>Embryophyta</taxon>
        <taxon>Tracheophyta</taxon>
        <taxon>Spermatophyta</taxon>
        <taxon>Magnoliopsida</taxon>
        <taxon>eudicotyledons</taxon>
        <taxon>Gunneridae</taxon>
        <taxon>Pentapetalae</taxon>
        <taxon>rosids</taxon>
        <taxon>fabids</taxon>
        <taxon>Rosales</taxon>
        <taxon>Moraceae</taxon>
        <taxon>Ficeae</taxon>
        <taxon>Ficus</taxon>
    </lineage>
</organism>
<accession>A0AA87ZGC5</accession>
<keyword evidence="2" id="KW-1185">Reference proteome</keyword>
<dbReference type="AlphaFoldDB" id="A0AA87ZGC5"/>